<feature type="region of interest" description="Disordered" evidence="1">
    <location>
        <begin position="65"/>
        <end position="103"/>
    </location>
</feature>
<reference evidence="2 3" key="1">
    <citation type="submission" date="2024-01" db="EMBL/GenBank/DDBJ databases">
        <title>The genomes of 5 underutilized Papilionoideae crops provide insights into root nodulation and disease resistanc.</title>
        <authorList>
            <person name="Yuan L."/>
        </authorList>
    </citation>
    <scope>NUCLEOTIDE SEQUENCE [LARGE SCALE GENOMIC DNA]</scope>
    <source>
        <strain evidence="2">ZHUSHIDOU_FW_LH</strain>
        <tissue evidence="2">Leaf</tissue>
    </source>
</reference>
<evidence type="ECO:0000256" key="1">
    <source>
        <dbReference type="SAM" id="MobiDB-lite"/>
    </source>
</evidence>
<evidence type="ECO:0000313" key="2">
    <source>
        <dbReference type="EMBL" id="KAK7251193.1"/>
    </source>
</evidence>
<gene>
    <name evidence="2" type="ORF">RIF29_34172</name>
</gene>
<dbReference type="EMBL" id="JAYWIO010000007">
    <property type="protein sequence ID" value="KAK7251193.1"/>
    <property type="molecule type" value="Genomic_DNA"/>
</dbReference>
<dbReference type="Proteomes" id="UP001372338">
    <property type="component" value="Unassembled WGS sequence"/>
</dbReference>
<feature type="compositionally biased region" description="Polar residues" evidence="1">
    <location>
        <begin position="82"/>
        <end position="96"/>
    </location>
</feature>
<protein>
    <submittedName>
        <fullName evidence="2">Uncharacterized protein</fullName>
    </submittedName>
</protein>
<keyword evidence="3" id="KW-1185">Reference proteome</keyword>
<sequence length="150" mass="17074">MARKRGRPPKSPSSSSKTEQHDRSEPLDPLSLDWETLNDIDFASLNPDQTKKMLLALEVMKNKLQQHDVSNSEGGQKEGTPVNPSTDSPRQPQQPNVMEKQPNVWESFDITKLRNHNPRGSLMFQLYRKLNGLKKPLAELNKNAFSQIDL</sequence>
<organism evidence="2 3">
    <name type="scientific">Crotalaria pallida</name>
    <name type="common">Smooth rattlebox</name>
    <name type="synonym">Crotalaria striata</name>
    <dbReference type="NCBI Taxonomy" id="3830"/>
    <lineage>
        <taxon>Eukaryota</taxon>
        <taxon>Viridiplantae</taxon>
        <taxon>Streptophyta</taxon>
        <taxon>Embryophyta</taxon>
        <taxon>Tracheophyta</taxon>
        <taxon>Spermatophyta</taxon>
        <taxon>Magnoliopsida</taxon>
        <taxon>eudicotyledons</taxon>
        <taxon>Gunneridae</taxon>
        <taxon>Pentapetalae</taxon>
        <taxon>rosids</taxon>
        <taxon>fabids</taxon>
        <taxon>Fabales</taxon>
        <taxon>Fabaceae</taxon>
        <taxon>Papilionoideae</taxon>
        <taxon>50 kb inversion clade</taxon>
        <taxon>genistoids sensu lato</taxon>
        <taxon>core genistoids</taxon>
        <taxon>Crotalarieae</taxon>
        <taxon>Crotalaria</taxon>
    </lineage>
</organism>
<evidence type="ECO:0000313" key="3">
    <source>
        <dbReference type="Proteomes" id="UP001372338"/>
    </source>
</evidence>
<proteinExistence type="predicted"/>
<name>A0AAN9EAW3_CROPI</name>
<dbReference type="AlphaFoldDB" id="A0AAN9EAW3"/>
<accession>A0AAN9EAW3</accession>
<comment type="caution">
    <text evidence="2">The sequence shown here is derived from an EMBL/GenBank/DDBJ whole genome shotgun (WGS) entry which is preliminary data.</text>
</comment>
<feature type="region of interest" description="Disordered" evidence="1">
    <location>
        <begin position="1"/>
        <end position="30"/>
    </location>
</feature>